<protein>
    <submittedName>
        <fullName evidence="2">Uncharacterized protein</fullName>
    </submittedName>
</protein>
<name>A0A5J5F731_9PEZI</name>
<reference evidence="2 3" key="1">
    <citation type="submission" date="2019-09" db="EMBL/GenBank/DDBJ databases">
        <title>Draft genome of the ectomycorrhizal ascomycete Sphaerosporella brunnea.</title>
        <authorList>
            <consortium name="DOE Joint Genome Institute"/>
            <person name="Benucci G.M."/>
            <person name="Marozzi G."/>
            <person name="Antonielli L."/>
            <person name="Sanchez S."/>
            <person name="Marco P."/>
            <person name="Wang X."/>
            <person name="Falini L.B."/>
            <person name="Barry K."/>
            <person name="Haridas S."/>
            <person name="Lipzen A."/>
            <person name="Labutti K."/>
            <person name="Grigoriev I.V."/>
            <person name="Murat C."/>
            <person name="Martin F."/>
            <person name="Albertini E."/>
            <person name="Donnini D."/>
            <person name="Bonito G."/>
        </authorList>
    </citation>
    <scope>NUCLEOTIDE SEQUENCE [LARGE SCALE GENOMIC DNA]</scope>
    <source>
        <strain evidence="2 3">Sb_GMNB300</strain>
    </source>
</reference>
<gene>
    <name evidence="2" type="ORF">FN846DRAFT_903366</name>
</gene>
<feature type="region of interest" description="Disordered" evidence="1">
    <location>
        <begin position="204"/>
        <end position="228"/>
    </location>
</feature>
<feature type="compositionally biased region" description="Basic residues" evidence="1">
    <location>
        <begin position="1"/>
        <end position="16"/>
    </location>
</feature>
<dbReference type="AlphaFoldDB" id="A0A5J5F731"/>
<feature type="region of interest" description="Disordered" evidence="1">
    <location>
        <begin position="1"/>
        <end position="52"/>
    </location>
</feature>
<keyword evidence="3" id="KW-1185">Reference proteome</keyword>
<accession>A0A5J5F731</accession>
<organism evidence="2 3">
    <name type="scientific">Sphaerosporella brunnea</name>
    <dbReference type="NCBI Taxonomy" id="1250544"/>
    <lineage>
        <taxon>Eukaryota</taxon>
        <taxon>Fungi</taxon>
        <taxon>Dikarya</taxon>
        <taxon>Ascomycota</taxon>
        <taxon>Pezizomycotina</taxon>
        <taxon>Pezizomycetes</taxon>
        <taxon>Pezizales</taxon>
        <taxon>Pyronemataceae</taxon>
        <taxon>Sphaerosporella</taxon>
    </lineage>
</organism>
<evidence type="ECO:0000313" key="2">
    <source>
        <dbReference type="EMBL" id="KAA8912623.1"/>
    </source>
</evidence>
<dbReference type="Proteomes" id="UP000326924">
    <property type="component" value="Unassembled WGS sequence"/>
</dbReference>
<evidence type="ECO:0000256" key="1">
    <source>
        <dbReference type="SAM" id="MobiDB-lite"/>
    </source>
</evidence>
<dbReference type="EMBL" id="VXIS01000021">
    <property type="protein sequence ID" value="KAA8912623.1"/>
    <property type="molecule type" value="Genomic_DNA"/>
</dbReference>
<evidence type="ECO:0000313" key="3">
    <source>
        <dbReference type="Proteomes" id="UP000326924"/>
    </source>
</evidence>
<comment type="caution">
    <text evidence="2">The sequence shown here is derived from an EMBL/GenBank/DDBJ whole genome shotgun (WGS) entry which is preliminary data.</text>
</comment>
<dbReference type="InParanoid" id="A0A5J5F731"/>
<sequence>MPRRHQKLGPKTPIRKRPYESPKPRHTGGHYSDEDEVHTTPQGTRRQTRRRVALKMPTPRREPMLGTRENPWDLCTPPAKVKVEPLTPQFAFNSTPVIATGCASPDWRQATSRPDSQPYHHCFDNGNMPDLTWCTTTTGDMVPTGDIEYDENGVEKLHNYGYDWQHRRKAPKLRVQWPRVTSIKIKLELKTPTTTGVILNGDIEEDNNDAANDPHHLHPIAASDDHRQ</sequence>
<proteinExistence type="predicted"/>